<comment type="similarity">
    <text evidence="2 11">Belongs to the TIM21 family.</text>
</comment>
<keyword evidence="11" id="KW-0813">Transport</keyword>
<keyword evidence="11" id="KW-0653">Protein transport</keyword>
<keyword evidence="6" id="KW-0809">Transit peptide</keyword>
<keyword evidence="5 11" id="KW-0999">Mitochondrion inner membrane</keyword>
<dbReference type="EMBL" id="CP120629">
    <property type="protein sequence ID" value="WEW59818.1"/>
    <property type="molecule type" value="Genomic_DNA"/>
</dbReference>
<evidence type="ECO:0000313" key="12">
    <source>
        <dbReference type="EMBL" id="WEW59818.1"/>
    </source>
</evidence>
<gene>
    <name evidence="12" type="primary">TIM21</name>
    <name evidence="12" type="ORF">PRK78_005298</name>
</gene>
<evidence type="ECO:0000256" key="7">
    <source>
        <dbReference type="ARBA" id="ARBA00022989"/>
    </source>
</evidence>
<comment type="function">
    <text evidence="10">Essential component of the TIM23 complex, a complex that mediates the translocation of transit peptide-containing proteins across the mitochondrial inner membrane. Required to keep the TOM and the TIM23 complexes in close contact. At some point, it is released from the TOM23 complex to allow protein translocation into the mitochondrial matrix.</text>
</comment>
<evidence type="ECO:0000256" key="2">
    <source>
        <dbReference type="ARBA" id="ARBA00010867"/>
    </source>
</evidence>
<evidence type="ECO:0000256" key="11">
    <source>
        <dbReference type="RuleBase" id="RU367142"/>
    </source>
</evidence>
<dbReference type="PANTHER" id="PTHR13032:SF6">
    <property type="entry name" value="MITOCHONDRIAL IMPORT INNER MEMBRANE TRANSLOCASE SUBUNIT TIM21"/>
    <property type="match status" value="1"/>
</dbReference>
<comment type="subunit">
    <text evidence="11">Component of the TIM23 complex.</text>
</comment>
<dbReference type="Gene3D" id="3.10.450.320">
    <property type="entry name" value="Mitochondrial import inner membrane translocase subunit Tim21"/>
    <property type="match status" value="1"/>
</dbReference>
<dbReference type="InterPro" id="IPR038552">
    <property type="entry name" value="Tim21_IMS_sf"/>
</dbReference>
<feature type="transmembrane region" description="Helical" evidence="11">
    <location>
        <begin position="82"/>
        <end position="103"/>
    </location>
</feature>
<evidence type="ECO:0000256" key="4">
    <source>
        <dbReference type="ARBA" id="ARBA00022692"/>
    </source>
</evidence>
<sequence>MTPPQIQPLTRRALLSASPGAMPSLRPLLAFSRRYATHSSLGGASSTTPTRKQITVSSDDGRIRWGELSRREKAARATQQSVNLLIILVGAIMTGGVFTFLYMDVFAPDSKTRHFNRAVDRIKDDAKCVEVLGNPKKIRAYGEASWNKWTRNRPIATTLERDRFGNEHIKMHFNVTGPLSDGIVRVHLIKTQDQSEYKYQLLALDVPGTKEHWTQGNCKC</sequence>
<dbReference type="Proteomes" id="UP001219355">
    <property type="component" value="Chromosome 3"/>
</dbReference>
<evidence type="ECO:0000313" key="13">
    <source>
        <dbReference type="Proteomes" id="UP001219355"/>
    </source>
</evidence>
<dbReference type="GO" id="GO:0030150">
    <property type="term" value="P:protein import into mitochondrial matrix"/>
    <property type="evidence" value="ECO:0007669"/>
    <property type="project" value="UniProtKB-UniRule"/>
</dbReference>
<evidence type="ECO:0000256" key="8">
    <source>
        <dbReference type="ARBA" id="ARBA00023128"/>
    </source>
</evidence>
<evidence type="ECO:0000256" key="9">
    <source>
        <dbReference type="ARBA" id="ARBA00023136"/>
    </source>
</evidence>
<organism evidence="12 13">
    <name type="scientific">Emydomyces testavorans</name>
    <dbReference type="NCBI Taxonomy" id="2070801"/>
    <lineage>
        <taxon>Eukaryota</taxon>
        <taxon>Fungi</taxon>
        <taxon>Dikarya</taxon>
        <taxon>Ascomycota</taxon>
        <taxon>Pezizomycotina</taxon>
        <taxon>Eurotiomycetes</taxon>
        <taxon>Eurotiomycetidae</taxon>
        <taxon>Onygenales</taxon>
        <taxon>Nannizziopsiaceae</taxon>
        <taxon>Emydomyces</taxon>
    </lineage>
</organism>
<protein>
    <recommendedName>
        <fullName evidence="3 11">Mitochondrial import inner membrane translocase subunit Tim21</fullName>
    </recommendedName>
</protein>
<evidence type="ECO:0000256" key="10">
    <source>
        <dbReference type="ARBA" id="ARBA00060204"/>
    </source>
</evidence>
<dbReference type="FunFam" id="3.10.450.320:FF:000002">
    <property type="entry name" value="Mitochondrial import inner membrane translocase subunit tim21"/>
    <property type="match status" value="1"/>
</dbReference>
<keyword evidence="13" id="KW-1185">Reference proteome</keyword>
<dbReference type="GO" id="GO:0005744">
    <property type="term" value="C:TIM23 mitochondrial import inner membrane translocase complex"/>
    <property type="evidence" value="ECO:0007669"/>
    <property type="project" value="UniProtKB-UniRule"/>
</dbReference>
<proteinExistence type="inferred from homology"/>
<keyword evidence="8 11" id="KW-0496">Mitochondrion</keyword>
<name>A0AAF0IJW8_9EURO</name>
<dbReference type="PANTHER" id="PTHR13032">
    <property type="entry name" value="MITOCHONDRIAL IMPORT INNER MEMBRANE TRANSLOCASE SUBUNIT TIM21"/>
    <property type="match status" value="1"/>
</dbReference>
<evidence type="ECO:0000256" key="5">
    <source>
        <dbReference type="ARBA" id="ARBA00022792"/>
    </source>
</evidence>
<reference evidence="12" key="1">
    <citation type="submission" date="2023-03" db="EMBL/GenBank/DDBJ databases">
        <title>Emydomyces testavorans Genome Sequence.</title>
        <authorList>
            <person name="Hoyer L."/>
        </authorList>
    </citation>
    <scope>NUCLEOTIDE SEQUENCE</scope>
    <source>
        <strain evidence="12">16-2883</strain>
    </source>
</reference>
<comment type="subcellular location">
    <subcellularLocation>
        <location evidence="1 11">Mitochondrion inner membrane</location>
        <topology evidence="1 11">Single-pass membrane protein</topology>
    </subcellularLocation>
</comment>
<dbReference type="AlphaFoldDB" id="A0AAF0IJW8"/>
<dbReference type="Pfam" id="PF08294">
    <property type="entry name" value="TIM21"/>
    <property type="match status" value="1"/>
</dbReference>
<keyword evidence="9 11" id="KW-0472">Membrane</keyword>
<evidence type="ECO:0000256" key="6">
    <source>
        <dbReference type="ARBA" id="ARBA00022946"/>
    </source>
</evidence>
<keyword evidence="11" id="KW-0811">Translocation</keyword>
<dbReference type="InterPro" id="IPR013261">
    <property type="entry name" value="Tim21"/>
</dbReference>
<evidence type="ECO:0000256" key="1">
    <source>
        <dbReference type="ARBA" id="ARBA00004434"/>
    </source>
</evidence>
<evidence type="ECO:0000256" key="3">
    <source>
        <dbReference type="ARBA" id="ARBA00020726"/>
    </source>
</evidence>
<accession>A0AAF0IJW8</accession>
<keyword evidence="4 11" id="KW-0812">Transmembrane</keyword>
<keyword evidence="7 11" id="KW-1133">Transmembrane helix</keyword>